<evidence type="ECO:0000313" key="4">
    <source>
        <dbReference type="EMBL" id="KAJ7328959.1"/>
    </source>
</evidence>
<keyword evidence="2" id="KW-0812">Transmembrane</keyword>
<reference evidence="4" key="1">
    <citation type="submission" date="2023-03" db="EMBL/GenBank/DDBJ databases">
        <title>Massive genome expansion in bonnet fungi (Mycena s.s.) driven by repeated elements and novel gene families across ecological guilds.</title>
        <authorList>
            <consortium name="Lawrence Berkeley National Laboratory"/>
            <person name="Harder C.B."/>
            <person name="Miyauchi S."/>
            <person name="Viragh M."/>
            <person name="Kuo A."/>
            <person name="Thoen E."/>
            <person name="Andreopoulos B."/>
            <person name="Lu D."/>
            <person name="Skrede I."/>
            <person name="Drula E."/>
            <person name="Henrissat B."/>
            <person name="Morin E."/>
            <person name="Kohler A."/>
            <person name="Barry K."/>
            <person name="LaButti K."/>
            <person name="Morin E."/>
            <person name="Salamov A."/>
            <person name="Lipzen A."/>
            <person name="Mereny Z."/>
            <person name="Hegedus B."/>
            <person name="Baldrian P."/>
            <person name="Stursova M."/>
            <person name="Weitz H."/>
            <person name="Taylor A."/>
            <person name="Grigoriev I.V."/>
            <person name="Nagy L.G."/>
            <person name="Martin F."/>
            <person name="Kauserud H."/>
        </authorList>
    </citation>
    <scope>NUCLEOTIDE SEQUENCE</scope>
    <source>
        <strain evidence="4">CBHHK002</strain>
    </source>
</reference>
<comment type="caution">
    <text evidence="4">The sequence shown here is derived from an EMBL/GenBank/DDBJ whole genome shotgun (WGS) entry which is preliminary data.</text>
</comment>
<evidence type="ECO:0000256" key="1">
    <source>
        <dbReference type="SAM" id="MobiDB-lite"/>
    </source>
</evidence>
<feature type="transmembrane region" description="Helical" evidence="2">
    <location>
        <begin position="260"/>
        <end position="282"/>
    </location>
</feature>
<feature type="transmembrane region" description="Helical" evidence="2">
    <location>
        <begin position="233"/>
        <end position="253"/>
    </location>
</feature>
<dbReference type="Proteomes" id="UP001218218">
    <property type="component" value="Unassembled WGS sequence"/>
</dbReference>
<accession>A0AAD6ZMG4</accession>
<keyword evidence="2" id="KW-1133">Transmembrane helix</keyword>
<feature type="region of interest" description="Disordered" evidence="1">
    <location>
        <begin position="932"/>
        <end position="972"/>
    </location>
</feature>
<feature type="compositionally biased region" description="Basic and acidic residues" evidence="1">
    <location>
        <begin position="53"/>
        <end position="62"/>
    </location>
</feature>
<name>A0AAD6ZMG4_9AGAR</name>
<dbReference type="AlphaFoldDB" id="A0AAD6ZMG4"/>
<dbReference type="InterPro" id="IPR045338">
    <property type="entry name" value="DUF6535"/>
</dbReference>
<proteinExistence type="predicted"/>
<feature type="domain" description="DUF6535" evidence="3">
    <location>
        <begin position="75"/>
        <end position="251"/>
    </location>
</feature>
<keyword evidence="2" id="KW-0472">Membrane</keyword>
<gene>
    <name evidence="4" type="ORF">DFH08DRAFT_751543</name>
</gene>
<protein>
    <recommendedName>
        <fullName evidence="3">DUF6535 domain-containing protein</fullName>
    </recommendedName>
</protein>
<feature type="region of interest" description="Disordered" evidence="1">
    <location>
        <begin position="33"/>
        <end position="65"/>
    </location>
</feature>
<evidence type="ECO:0000313" key="5">
    <source>
        <dbReference type="Proteomes" id="UP001218218"/>
    </source>
</evidence>
<keyword evidence="5" id="KW-1185">Reference proteome</keyword>
<evidence type="ECO:0000259" key="3">
    <source>
        <dbReference type="Pfam" id="PF20153"/>
    </source>
</evidence>
<sequence length="972" mass="109283">MDLDRELESGNPLQDPVRGSFLQRLVAAASRAVAPCATNDPNPDPDPAASQPEKWDREKGDYTDAENDEACAKIWSVYVGEAERYDKALVEGWKADMEGMLIFSGLFSASLTAFLIESYKILQPDSGDLTVAAITQVSHQLAAIASNTTFVLQSSPAFNPTTASLWCNALWFVSLSLSLTCALLATLVEQWAREFLHKTELRPSPVHRARIFSFLYFGLKQFQMHTIVDVIPFLLHASLLLFFAGLIAFLLPVNFLMMNLMCIILATVLLLYLVLTVLPVIYLNCPYRTPLSAPLWSLLQSFSRFFNKPNLSSGQTITEAVVDSALQDTQSRDQQALKWTLDSLTDNTELLPFVEAIPDLVHGPNGFRHANDPLFNALLGTTEVASLLVTRICNLIASTQRMPLKDPLRIRRCTAGQRAIWALCMMPLSWDRYFDIDIVFDASGGGLSSTAVLAVQYHAEKWFHHLLGMLYDLLTNHSHLSVYFLDEVLPTVRRLLKLVLENENLIISPLSPSVSNVRLAHVAELKALYAEFANSKPTSPQLERTQLIIEVLYRSHDWAYHNVLLVGHFISKGILPDDEPLFEPMWTCSRILSAIESDPPREQVKTRLFSFQQAIETLEFRRDSPSQPDVLACIAFRLSPFITSDGLQTYLRYRKNDTAIQFALKHCDITKLAQGLGDSLSCQINEVDFHWRVDTTICDINTVANCLDNHSAAIGFLDQIIAQGNPVSPHPAIRVIQYFRCLQQAYGELGRIQSQTVPISTILSCLQEICRKEPFHSLPPQFPPEHMEVETAISNMQTYITNKYILFLSDFFQNEIPASLNLSISPFTPHLVHRWERVDSEIQTGFFAAILAYIQSLVHITDPNSRLESAAVAGRLWSSGMFWLVFTIERTCLHLLMESLKLYHELAEENQIDTTSSKKLLVEVEKALVRQQLADSEDPVSDASTDAGREEDMEWDSEPRGDIIGENIDEGT</sequence>
<dbReference type="Pfam" id="PF20153">
    <property type="entry name" value="DUF6535"/>
    <property type="match status" value="1"/>
</dbReference>
<dbReference type="EMBL" id="JARIHO010000038">
    <property type="protein sequence ID" value="KAJ7328959.1"/>
    <property type="molecule type" value="Genomic_DNA"/>
</dbReference>
<organism evidence="4 5">
    <name type="scientific">Mycena albidolilacea</name>
    <dbReference type="NCBI Taxonomy" id="1033008"/>
    <lineage>
        <taxon>Eukaryota</taxon>
        <taxon>Fungi</taxon>
        <taxon>Dikarya</taxon>
        <taxon>Basidiomycota</taxon>
        <taxon>Agaricomycotina</taxon>
        <taxon>Agaricomycetes</taxon>
        <taxon>Agaricomycetidae</taxon>
        <taxon>Agaricales</taxon>
        <taxon>Marasmiineae</taxon>
        <taxon>Mycenaceae</taxon>
        <taxon>Mycena</taxon>
    </lineage>
</organism>
<evidence type="ECO:0000256" key="2">
    <source>
        <dbReference type="SAM" id="Phobius"/>
    </source>
</evidence>